<reference evidence="3 4" key="1">
    <citation type="submission" date="2016-10" db="EMBL/GenBank/DDBJ databases">
        <authorList>
            <person name="de Groot N.N."/>
        </authorList>
    </citation>
    <scope>NUCLEOTIDE SEQUENCE [LARGE SCALE GENOMIC DNA]</scope>
    <source>
        <strain evidence="4">KMM 9023,NRIC 0796,JCM 17311,KCTC 23692</strain>
    </source>
</reference>
<accession>A0A1I6ENC1</accession>
<evidence type="ECO:0008006" key="5">
    <source>
        <dbReference type="Google" id="ProtNLM"/>
    </source>
</evidence>
<feature type="transmembrane region" description="Helical" evidence="2">
    <location>
        <begin position="133"/>
        <end position="150"/>
    </location>
</feature>
<dbReference type="STRING" id="871652.SAMN04515673_1169"/>
<keyword evidence="2" id="KW-0812">Transmembrane</keyword>
<dbReference type="EMBL" id="FOYI01000016">
    <property type="protein sequence ID" value="SFR19230.1"/>
    <property type="molecule type" value="Genomic_DNA"/>
</dbReference>
<proteinExistence type="predicted"/>
<keyword evidence="4" id="KW-1185">Reference proteome</keyword>
<evidence type="ECO:0000313" key="4">
    <source>
        <dbReference type="Proteomes" id="UP000199302"/>
    </source>
</evidence>
<keyword evidence="2" id="KW-1133">Transmembrane helix</keyword>
<name>A0A1I6ENC1_9RHOB</name>
<evidence type="ECO:0000256" key="1">
    <source>
        <dbReference type="SAM" id="MobiDB-lite"/>
    </source>
</evidence>
<feature type="compositionally biased region" description="Low complexity" evidence="1">
    <location>
        <begin position="472"/>
        <end position="491"/>
    </location>
</feature>
<feature type="transmembrane region" description="Helical" evidence="2">
    <location>
        <begin position="95"/>
        <end position="113"/>
    </location>
</feature>
<sequence length="519" mass="55722">MIPPLPVLFVWPVVAYILFQRFDRPRALVLTILLGYLFLPEHVGLNLPVLPTLEKSSIPSLAACAMLFLLRPQGAAARRRAGEAGLAGLVPRSRPIQVLLLMMVGGAFLTPLANGDPIRFTAGGLPGLGMYDSFSSVMTAVIGLLPLLLARKYLATPESHRMLLGILAIAGAGYAILALWEIRMSPQLSAQIYGIGARSWDQQLRAGGYRPLVFLEHGLWLGIFFACATLAAFAAWRAAPPETRPRYLGAGLVLLVTLGLSKTLGALMIVIVLLPVILFLSVRLQMLVAAAIAALVIFYPPLRSADIVPVDRVVEFARGISAERAGSLQFRINNEDALLDKAMERPVLGWGGWGRARVYDEDGRDLSITDGRWVIAMGLGGLTRYFGEFGLLAGALLLLALRRRSFEIDAATAGLCLVLAANLVDLLPNAGLTPLTWLLAGALIGRVELARVQPDDAMPAPVSLRAGRRWRGGAPAAPDASPDPGLVTARDPAADPPRRTRYTRFAGPATGRARSPRKA</sequence>
<protein>
    <recommendedName>
        <fullName evidence="5">O-antigen ligase like membrane protein</fullName>
    </recommendedName>
</protein>
<feature type="region of interest" description="Disordered" evidence="1">
    <location>
        <begin position="469"/>
        <end position="519"/>
    </location>
</feature>
<organism evidence="3 4">
    <name type="scientific">Poseidonocella sedimentorum</name>
    <dbReference type="NCBI Taxonomy" id="871652"/>
    <lineage>
        <taxon>Bacteria</taxon>
        <taxon>Pseudomonadati</taxon>
        <taxon>Pseudomonadota</taxon>
        <taxon>Alphaproteobacteria</taxon>
        <taxon>Rhodobacterales</taxon>
        <taxon>Roseobacteraceae</taxon>
        <taxon>Poseidonocella</taxon>
    </lineage>
</organism>
<evidence type="ECO:0000313" key="3">
    <source>
        <dbReference type="EMBL" id="SFR19230.1"/>
    </source>
</evidence>
<evidence type="ECO:0000256" key="2">
    <source>
        <dbReference type="SAM" id="Phobius"/>
    </source>
</evidence>
<dbReference type="AlphaFoldDB" id="A0A1I6ENC1"/>
<feature type="transmembrane region" description="Helical" evidence="2">
    <location>
        <begin position="162"/>
        <end position="180"/>
    </location>
</feature>
<dbReference type="Proteomes" id="UP000199302">
    <property type="component" value="Unassembled WGS sequence"/>
</dbReference>
<dbReference type="OrthoDB" id="7595044at2"/>
<dbReference type="RefSeq" id="WP_092082458.1">
    <property type="nucleotide sequence ID" value="NZ_FOYI01000016.1"/>
</dbReference>
<feature type="transmembrane region" description="Helical" evidence="2">
    <location>
        <begin position="284"/>
        <end position="302"/>
    </location>
</feature>
<keyword evidence="2" id="KW-0472">Membrane</keyword>
<feature type="transmembrane region" description="Helical" evidence="2">
    <location>
        <begin position="251"/>
        <end position="278"/>
    </location>
</feature>
<gene>
    <name evidence="3" type="ORF">SAMN04515673_1169</name>
</gene>
<feature type="transmembrane region" description="Helical" evidence="2">
    <location>
        <begin position="219"/>
        <end position="239"/>
    </location>
</feature>